<keyword evidence="1" id="KW-0521">NADP</keyword>
<dbReference type="InterPro" id="IPR047618">
    <property type="entry name" value="QOR-like"/>
</dbReference>
<dbReference type="PROSITE" id="PS01162">
    <property type="entry name" value="QOR_ZETA_CRYSTAL"/>
    <property type="match status" value="1"/>
</dbReference>
<keyword evidence="2" id="KW-0560">Oxidoreductase</keyword>
<dbReference type="GO" id="GO:0008270">
    <property type="term" value="F:zinc ion binding"/>
    <property type="evidence" value="ECO:0007669"/>
    <property type="project" value="InterPro"/>
</dbReference>
<protein>
    <recommendedName>
        <fullName evidence="3">Probable quinone oxidoreductase</fullName>
    </recommendedName>
</protein>
<accession>A0A9Q0R617</accession>
<dbReference type="EMBL" id="JAPDFW010000114">
    <property type="protein sequence ID" value="KAJ5068637.1"/>
    <property type="molecule type" value="Genomic_DNA"/>
</dbReference>
<gene>
    <name evidence="5" type="ORF">M0811_02580</name>
</gene>
<feature type="domain" description="Enoyl reductase (ER)" evidence="4">
    <location>
        <begin position="10"/>
        <end position="321"/>
    </location>
</feature>
<dbReference type="Pfam" id="PF08240">
    <property type="entry name" value="ADH_N"/>
    <property type="match status" value="1"/>
</dbReference>
<dbReference type="SUPFAM" id="SSF50129">
    <property type="entry name" value="GroES-like"/>
    <property type="match status" value="1"/>
</dbReference>
<dbReference type="Gene3D" id="3.90.180.10">
    <property type="entry name" value="Medium-chain alcohol dehydrogenases, catalytic domain"/>
    <property type="match status" value="1"/>
</dbReference>
<dbReference type="GO" id="GO:0003960">
    <property type="term" value="F:quinone reductase (NADPH) activity"/>
    <property type="evidence" value="ECO:0007669"/>
    <property type="project" value="InterPro"/>
</dbReference>
<dbReference type="InterPro" id="IPR036291">
    <property type="entry name" value="NAD(P)-bd_dom_sf"/>
</dbReference>
<dbReference type="InterPro" id="IPR013149">
    <property type="entry name" value="ADH-like_C"/>
</dbReference>
<organism evidence="5 6">
    <name type="scientific">Anaeramoeba ignava</name>
    <name type="common">Anaerobic marine amoeba</name>
    <dbReference type="NCBI Taxonomy" id="1746090"/>
    <lineage>
        <taxon>Eukaryota</taxon>
        <taxon>Metamonada</taxon>
        <taxon>Anaeramoebidae</taxon>
        <taxon>Anaeramoeba</taxon>
    </lineage>
</organism>
<dbReference type="OrthoDB" id="3509362at2759"/>
<proteinExistence type="predicted"/>
<reference evidence="5" key="1">
    <citation type="submission" date="2022-10" db="EMBL/GenBank/DDBJ databases">
        <title>Novel sulphate-reducing endosymbionts in the free-living metamonad Anaeramoeba.</title>
        <authorList>
            <person name="Jerlstrom-Hultqvist J."/>
            <person name="Cepicka I."/>
            <person name="Gallot-Lavallee L."/>
            <person name="Salas-Leiva D."/>
            <person name="Curtis B.A."/>
            <person name="Zahonova K."/>
            <person name="Pipaliya S."/>
            <person name="Dacks J."/>
            <person name="Roger A.J."/>
        </authorList>
    </citation>
    <scope>NUCLEOTIDE SEQUENCE</scope>
    <source>
        <strain evidence="5">BMAN</strain>
    </source>
</reference>
<dbReference type="SMART" id="SM00829">
    <property type="entry name" value="PKS_ER"/>
    <property type="match status" value="1"/>
</dbReference>
<evidence type="ECO:0000256" key="2">
    <source>
        <dbReference type="ARBA" id="ARBA00023002"/>
    </source>
</evidence>
<dbReference type="PANTHER" id="PTHR48106:SF13">
    <property type="entry name" value="QUINONE OXIDOREDUCTASE-RELATED"/>
    <property type="match status" value="1"/>
</dbReference>
<evidence type="ECO:0000313" key="6">
    <source>
        <dbReference type="Proteomes" id="UP001149090"/>
    </source>
</evidence>
<dbReference type="OMA" id="KGMTAHY"/>
<name>A0A9Q0R617_ANAIG</name>
<dbReference type="Gene3D" id="3.40.50.720">
    <property type="entry name" value="NAD(P)-binding Rossmann-like Domain"/>
    <property type="match status" value="1"/>
</dbReference>
<dbReference type="PANTHER" id="PTHR48106">
    <property type="entry name" value="QUINONE OXIDOREDUCTASE PIG3-RELATED"/>
    <property type="match status" value="1"/>
</dbReference>
<evidence type="ECO:0000259" key="4">
    <source>
        <dbReference type="SMART" id="SM00829"/>
    </source>
</evidence>
<dbReference type="Proteomes" id="UP001149090">
    <property type="component" value="Unassembled WGS sequence"/>
</dbReference>
<dbReference type="Pfam" id="PF00107">
    <property type="entry name" value="ADH_zinc_N"/>
    <property type="match status" value="1"/>
</dbReference>
<dbReference type="GO" id="GO:0035925">
    <property type="term" value="F:mRNA 3'-UTR AU-rich region binding"/>
    <property type="evidence" value="ECO:0007669"/>
    <property type="project" value="TreeGrafter"/>
</dbReference>
<dbReference type="SUPFAM" id="SSF51735">
    <property type="entry name" value="NAD(P)-binding Rossmann-fold domains"/>
    <property type="match status" value="1"/>
</dbReference>
<dbReference type="InterPro" id="IPR002364">
    <property type="entry name" value="Quin_OxRdtase/zeta-crystal_CS"/>
</dbReference>
<sequence length="323" mass="35748">MKAVVIHETGDAEKMKIEQIPIPKATTGYMVIKNSFAGLNFIDIYLRSGLYPVPELPHTLGLEGAGTVHELPEDYDQKEFKLNDRVSFIQANSGGYAEYSKVKIDNVVKIPDNVSFEHAVAAMLQGMTAHYLVHSSYPIQKDDWCLIHAGAGGVGILLTQLAKKLGANVITTTSTEEKAKISKSFGADHVILYSQQDFEVEVRKICPDGVNVVYDGVGKTTFMKSLKCLKIRGSLITFGNASGPVDPISPLQLINSISLIRPTLFHHLLTREEFCQRANDILGLISKGELKIEIGEIRPLEEIVQFHKDFESRKTKGKLLLKL</sequence>
<dbReference type="InterPro" id="IPR020843">
    <property type="entry name" value="ER"/>
</dbReference>
<dbReference type="InterPro" id="IPR011032">
    <property type="entry name" value="GroES-like_sf"/>
</dbReference>
<evidence type="ECO:0000256" key="1">
    <source>
        <dbReference type="ARBA" id="ARBA00022857"/>
    </source>
</evidence>
<keyword evidence="6" id="KW-1185">Reference proteome</keyword>
<dbReference type="InterPro" id="IPR013154">
    <property type="entry name" value="ADH-like_N"/>
</dbReference>
<dbReference type="GO" id="GO:0070402">
    <property type="term" value="F:NADPH binding"/>
    <property type="evidence" value="ECO:0007669"/>
    <property type="project" value="TreeGrafter"/>
</dbReference>
<evidence type="ECO:0000256" key="3">
    <source>
        <dbReference type="ARBA" id="ARBA00070796"/>
    </source>
</evidence>
<dbReference type="AlphaFoldDB" id="A0A9Q0R617"/>
<evidence type="ECO:0000313" key="5">
    <source>
        <dbReference type="EMBL" id="KAJ5068637.1"/>
    </source>
</evidence>
<comment type="caution">
    <text evidence="5">The sequence shown here is derived from an EMBL/GenBank/DDBJ whole genome shotgun (WGS) entry which is preliminary data.</text>
</comment>
<dbReference type="FunFam" id="3.40.50.720:FF:000053">
    <property type="entry name" value="Quinone oxidoreductase 1"/>
    <property type="match status" value="1"/>
</dbReference>
<dbReference type="GO" id="GO:0005829">
    <property type="term" value="C:cytosol"/>
    <property type="evidence" value="ECO:0007669"/>
    <property type="project" value="TreeGrafter"/>
</dbReference>
<dbReference type="CDD" id="cd05286">
    <property type="entry name" value="QOR2"/>
    <property type="match status" value="1"/>
</dbReference>